<dbReference type="AlphaFoldDB" id="X0YAX6"/>
<protein>
    <submittedName>
        <fullName evidence="1">Uncharacterized protein</fullName>
    </submittedName>
</protein>
<organism evidence="1">
    <name type="scientific">marine sediment metagenome</name>
    <dbReference type="NCBI Taxonomy" id="412755"/>
    <lineage>
        <taxon>unclassified sequences</taxon>
        <taxon>metagenomes</taxon>
        <taxon>ecological metagenomes</taxon>
    </lineage>
</organism>
<dbReference type="Gene3D" id="2.40.40.20">
    <property type="match status" value="1"/>
</dbReference>
<accession>X0YAX6</accession>
<feature type="non-terminal residue" evidence="1">
    <location>
        <position position="41"/>
    </location>
</feature>
<sequence length="41" mass="4557">MKLKVKTINFETGNTKDVVLNIEDAVKLGQKAGDRITIKNL</sequence>
<name>X0YAX6_9ZZZZ</name>
<comment type="caution">
    <text evidence="1">The sequence shown here is derived from an EMBL/GenBank/DDBJ whole genome shotgun (WGS) entry which is preliminary data.</text>
</comment>
<proteinExistence type="predicted"/>
<dbReference type="EMBL" id="BARS01052359">
    <property type="protein sequence ID" value="GAG52995.1"/>
    <property type="molecule type" value="Genomic_DNA"/>
</dbReference>
<evidence type="ECO:0000313" key="1">
    <source>
        <dbReference type="EMBL" id="GAG52995.1"/>
    </source>
</evidence>
<reference evidence="1" key="1">
    <citation type="journal article" date="2014" name="Front. Microbiol.">
        <title>High frequency of phylogenetically diverse reductive dehalogenase-homologous genes in deep subseafloor sedimentary metagenomes.</title>
        <authorList>
            <person name="Kawai M."/>
            <person name="Futagami T."/>
            <person name="Toyoda A."/>
            <person name="Takaki Y."/>
            <person name="Nishi S."/>
            <person name="Hori S."/>
            <person name="Arai W."/>
            <person name="Tsubouchi T."/>
            <person name="Morono Y."/>
            <person name="Uchiyama I."/>
            <person name="Ito T."/>
            <person name="Fujiyama A."/>
            <person name="Inagaki F."/>
            <person name="Takami H."/>
        </authorList>
    </citation>
    <scope>NUCLEOTIDE SEQUENCE</scope>
    <source>
        <strain evidence="1">Expedition CK06-06</strain>
    </source>
</reference>
<gene>
    <name evidence="1" type="ORF">S01H1_77853</name>
</gene>